<feature type="binding site" evidence="14">
    <location>
        <position position="273"/>
    </location>
    <ligand>
        <name>substrate</name>
    </ligand>
</feature>
<dbReference type="InterPro" id="IPR012907">
    <property type="entry name" value="Peptidase_S11_C"/>
</dbReference>
<comment type="caution">
    <text evidence="20">The sequence shown here is derived from an EMBL/GenBank/DDBJ whole genome shotgun (WGS) entry which is preliminary data.</text>
</comment>
<keyword evidence="5 20" id="KW-0121">Carboxypeptidase</keyword>
<evidence type="ECO:0000256" key="17">
    <source>
        <dbReference type="SAM" id="Phobius"/>
    </source>
</evidence>
<comment type="function">
    <text evidence="1">Removes C-terminal D-alanyl residues from sugar-peptide cell wall precursors.</text>
</comment>
<feature type="domain" description="Peptidase S11 D-Ala-D-Ala carboxypeptidase A C-terminal" evidence="19">
    <location>
        <begin position="328"/>
        <end position="421"/>
    </location>
</feature>
<keyword evidence="8" id="KW-0378">Hydrolase</keyword>
<dbReference type="InterPro" id="IPR018044">
    <property type="entry name" value="Peptidase_S11"/>
</dbReference>
<feature type="compositionally biased region" description="Low complexity" evidence="16">
    <location>
        <begin position="36"/>
        <end position="48"/>
    </location>
</feature>
<evidence type="ECO:0000256" key="16">
    <source>
        <dbReference type="SAM" id="MobiDB-lite"/>
    </source>
</evidence>
<dbReference type="GO" id="GO:0009252">
    <property type="term" value="P:peptidoglycan biosynthetic process"/>
    <property type="evidence" value="ECO:0007669"/>
    <property type="project" value="UniProtKB-KW"/>
</dbReference>
<feature type="active site" description="Proton acceptor" evidence="13">
    <location>
        <position position="103"/>
    </location>
</feature>
<keyword evidence="17" id="KW-0812">Transmembrane</keyword>
<dbReference type="Pfam" id="PF07943">
    <property type="entry name" value="PBP5_C"/>
    <property type="match status" value="1"/>
</dbReference>
<dbReference type="InterPro" id="IPR012338">
    <property type="entry name" value="Beta-lactam/transpept-like"/>
</dbReference>
<keyword evidence="11" id="KW-0961">Cell wall biogenesis/degradation</keyword>
<dbReference type="InterPro" id="IPR037167">
    <property type="entry name" value="Peptidase_S11_C_sf"/>
</dbReference>
<keyword evidence="10" id="KW-0573">Peptidoglycan synthesis</keyword>
<dbReference type="Proteomes" id="UP000824109">
    <property type="component" value="Unassembled WGS sequence"/>
</dbReference>
<feature type="transmembrane region" description="Helical" evidence="17">
    <location>
        <begin position="427"/>
        <end position="454"/>
    </location>
</feature>
<evidence type="ECO:0000256" key="9">
    <source>
        <dbReference type="ARBA" id="ARBA00022960"/>
    </source>
</evidence>
<dbReference type="Gene3D" id="2.60.410.10">
    <property type="entry name" value="D-Ala-D-Ala carboxypeptidase, C-terminal domain"/>
    <property type="match status" value="1"/>
</dbReference>
<dbReference type="SUPFAM" id="SSF56601">
    <property type="entry name" value="beta-lactamase/transpeptidase-like"/>
    <property type="match status" value="1"/>
</dbReference>
<reference evidence="20" key="1">
    <citation type="submission" date="2020-10" db="EMBL/GenBank/DDBJ databases">
        <authorList>
            <person name="Gilroy R."/>
        </authorList>
    </citation>
    <scope>NUCLEOTIDE SEQUENCE</scope>
    <source>
        <strain evidence="20">USAMLcec3-3695</strain>
    </source>
</reference>
<evidence type="ECO:0000256" key="8">
    <source>
        <dbReference type="ARBA" id="ARBA00022801"/>
    </source>
</evidence>
<comment type="similarity">
    <text evidence="3 15">Belongs to the peptidase S11 family.</text>
</comment>
<comment type="pathway">
    <text evidence="2">Cell wall biogenesis; peptidoglycan biosynthesis.</text>
</comment>
<dbReference type="Pfam" id="PF00768">
    <property type="entry name" value="Peptidase_S11"/>
    <property type="match status" value="1"/>
</dbReference>
<feature type="region of interest" description="Disordered" evidence="16">
    <location>
        <begin position="36"/>
        <end position="57"/>
    </location>
</feature>
<evidence type="ECO:0000256" key="6">
    <source>
        <dbReference type="ARBA" id="ARBA00022670"/>
    </source>
</evidence>
<dbReference type="GO" id="GO:0006508">
    <property type="term" value="P:proteolysis"/>
    <property type="evidence" value="ECO:0007669"/>
    <property type="project" value="UniProtKB-KW"/>
</dbReference>
<evidence type="ECO:0000256" key="18">
    <source>
        <dbReference type="SAM" id="SignalP"/>
    </source>
</evidence>
<accession>A0A9D1SE30</accession>
<proteinExistence type="inferred from homology"/>
<dbReference type="SMART" id="SM00936">
    <property type="entry name" value="PBP5_C"/>
    <property type="match status" value="1"/>
</dbReference>
<dbReference type="GO" id="GO:0009002">
    <property type="term" value="F:serine-type D-Ala-D-Ala carboxypeptidase activity"/>
    <property type="evidence" value="ECO:0007669"/>
    <property type="project" value="UniProtKB-EC"/>
</dbReference>
<dbReference type="GO" id="GO:0008360">
    <property type="term" value="P:regulation of cell shape"/>
    <property type="evidence" value="ECO:0007669"/>
    <property type="project" value="UniProtKB-KW"/>
</dbReference>
<evidence type="ECO:0000313" key="21">
    <source>
        <dbReference type="Proteomes" id="UP000824109"/>
    </source>
</evidence>
<dbReference type="PANTHER" id="PTHR21581">
    <property type="entry name" value="D-ALANYL-D-ALANINE CARBOXYPEPTIDASE"/>
    <property type="match status" value="1"/>
</dbReference>
<dbReference type="AlphaFoldDB" id="A0A9D1SE30"/>
<keyword evidence="7 18" id="KW-0732">Signal</keyword>
<evidence type="ECO:0000256" key="1">
    <source>
        <dbReference type="ARBA" id="ARBA00003217"/>
    </source>
</evidence>
<dbReference type="InterPro" id="IPR015956">
    <property type="entry name" value="Peniciliin-bd_prot_C_sf"/>
</dbReference>
<evidence type="ECO:0000256" key="7">
    <source>
        <dbReference type="ARBA" id="ARBA00022729"/>
    </source>
</evidence>
<evidence type="ECO:0000256" key="15">
    <source>
        <dbReference type="RuleBase" id="RU004016"/>
    </source>
</evidence>
<dbReference type="InterPro" id="IPR001967">
    <property type="entry name" value="Peptidase_S11_N"/>
</dbReference>
<evidence type="ECO:0000313" key="20">
    <source>
        <dbReference type="EMBL" id="HIU56691.1"/>
    </source>
</evidence>
<feature type="region of interest" description="Disordered" evidence="16">
    <location>
        <begin position="473"/>
        <end position="514"/>
    </location>
</feature>
<sequence length="514" mass="56354">MSKKKIFISVISAAVMTLSVFVTALASPDDEAAQATQAAVTESAAQTQPDSSAASYGEYVESDSLTVPDTSHAEAALLMDMNSGRLIYGKNIDERLYPASTTKMMTGILALESDHMGETATATYEALKDITLEDSHMGILIGEELTMTDLINGMLVYSANDAANVIAIQVAGSMEAFVDMMNAKAQELGMTNTHFVNACGTHNDDHYTTARDLAILARYCMQNETFRSIVSQPTYHIAPTNKYALDRNLPATNLFLSTSRSSYHLYEPCTGIKTGTTEAAGHCLVASAEYNGISLLSVVLKCDDQGVNENAYSYVITRGLFDMGFNNYQSGVLASPGNIVYDSKVAEAKDDKRVTLTVDTEVSALIPIGDDISTEVESVIELNGELKAPIARGAQLGRIVYNYKGTEIGSANLVAANDVELNMVLHVFNIIIGIIINPLVFIPVILLIILAFIARSRKKRRDRKRRIQQLKQRKRFEEEQRFSNTDRINSNSELNRTRSKGANSRYSGDRRTRR</sequence>
<keyword evidence="9" id="KW-0133">Cell shape</keyword>
<name>A0A9D1SE30_9FIRM</name>
<dbReference type="EMBL" id="DVNB01000026">
    <property type="protein sequence ID" value="HIU56691.1"/>
    <property type="molecule type" value="Genomic_DNA"/>
</dbReference>
<feature type="active site" evidence="13">
    <location>
        <position position="158"/>
    </location>
</feature>
<evidence type="ECO:0000256" key="12">
    <source>
        <dbReference type="ARBA" id="ARBA00034000"/>
    </source>
</evidence>
<protein>
    <recommendedName>
        <fullName evidence="4">serine-type D-Ala-D-Ala carboxypeptidase</fullName>
        <ecNumber evidence="4">3.4.16.4</ecNumber>
    </recommendedName>
</protein>
<feature type="signal peptide" evidence="18">
    <location>
        <begin position="1"/>
        <end position="26"/>
    </location>
</feature>
<dbReference type="EC" id="3.4.16.4" evidence="4"/>
<evidence type="ECO:0000256" key="14">
    <source>
        <dbReference type="PIRSR" id="PIRSR618044-2"/>
    </source>
</evidence>
<keyword evidence="17" id="KW-1133">Transmembrane helix</keyword>
<feature type="chain" id="PRO_5039213907" description="serine-type D-Ala-D-Ala carboxypeptidase" evidence="18">
    <location>
        <begin position="27"/>
        <end position="514"/>
    </location>
</feature>
<evidence type="ECO:0000256" key="3">
    <source>
        <dbReference type="ARBA" id="ARBA00007164"/>
    </source>
</evidence>
<dbReference type="SUPFAM" id="SSF69189">
    <property type="entry name" value="Penicillin-binding protein associated domain"/>
    <property type="match status" value="1"/>
</dbReference>
<feature type="compositionally biased region" description="Polar residues" evidence="16">
    <location>
        <begin position="482"/>
        <end position="506"/>
    </location>
</feature>
<keyword evidence="17" id="KW-0472">Membrane</keyword>
<evidence type="ECO:0000256" key="2">
    <source>
        <dbReference type="ARBA" id="ARBA00004752"/>
    </source>
</evidence>
<evidence type="ECO:0000256" key="10">
    <source>
        <dbReference type="ARBA" id="ARBA00022984"/>
    </source>
</evidence>
<evidence type="ECO:0000256" key="5">
    <source>
        <dbReference type="ARBA" id="ARBA00022645"/>
    </source>
</evidence>
<dbReference type="GO" id="GO:0071555">
    <property type="term" value="P:cell wall organization"/>
    <property type="evidence" value="ECO:0007669"/>
    <property type="project" value="UniProtKB-KW"/>
</dbReference>
<comment type="catalytic activity">
    <reaction evidence="12">
        <text>Preferential cleavage: (Ac)2-L-Lys-D-Ala-|-D-Ala. Also transpeptidation of peptidyl-alanyl moieties that are N-acyl substituents of D-alanine.</text>
        <dbReference type="EC" id="3.4.16.4"/>
    </reaction>
</comment>
<feature type="active site" description="Acyl-ester intermediate" evidence="13">
    <location>
        <position position="100"/>
    </location>
</feature>
<dbReference type="Gene3D" id="3.40.710.10">
    <property type="entry name" value="DD-peptidase/beta-lactamase superfamily"/>
    <property type="match status" value="1"/>
</dbReference>
<evidence type="ECO:0000259" key="19">
    <source>
        <dbReference type="SMART" id="SM00936"/>
    </source>
</evidence>
<keyword evidence="6" id="KW-0645">Protease</keyword>
<reference evidence="20" key="2">
    <citation type="journal article" date="2021" name="PeerJ">
        <title>Extensive microbial diversity within the chicken gut microbiome revealed by metagenomics and culture.</title>
        <authorList>
            <person name="Gilroy R."/>
            <person name="Ravi A."/>
            <person name="Getino M."/>
            <person name="Pursley I."/>
            <person name="Horton D.L."/>
            <person name="Alikhan N.F."/>
            <person name="Baker D."/>
            <person name="Gharbi K."/>
            <person name="Hall N."/>
            <person name="Watson M."/>
            <person name="Adriaenssens E.M."/>
            <person name="Foster-Nyarko E."/>
            <person name="Jarju S."/>
            <person name="Secka A."/>
            <person name="Antonio M."/>
            <person name="Oren A."/>
            <person name="Chaudhuri R.R."/>
            <person name="La Ragione R."/>
            <person name="Hildebrand F."/>
            <person name="Pallen M.J."/>
        </authorList>
    </citation>
    <scope>NUCLEOTIDE SEQUENCE</scope>
    <source>
        <strain evidence="20">USAMLcec3-3695</strain>
    </source>
</reference>
<evidence type="ECO:0000256" key="11">
    <source>
        <dbReference type="ARBA" id="ARBA00023316"/>
    </source>
</evidence>
<evidence type="ECO:0000256" key="4">
    <source>
        <dbReference type="ARBA" id="ARBA00012448"/>
    </source>
</evidence>
<evidence type="ECO:0000256" key="13">
    <source>
        <dbReference type="PIRSR" id="PIRSR618044-1"/>
    </source>
</evidence>
<dbReference type="PANTHER" id="PTHR21581:SF6">
    <property type="entry name" value="TRAFFICKING PROTEIN PARTICLE COMPLEX SUBUNIT 12"/>
    <property type="match status" value="1"/>
</dbReference>
<organism evidence="20 21">
    <name type="scientific">Candidatus Ornithomonoglobus merdipullorum</name>
    <dbReference type="NCBI Taxonomy" id="2840895"/>
    <lineage>
        <taxon>Bacteria</taxon>
        <taxon>Bacillati</taxon>
        <taxon>Bacillota</taxon>
        <taxon>Clostridia</taxon>
        <taxon>Candidatus Ornithomonoglobus</taxon>
    </lineage>
</organism>
<gene>
    <name evidence="20" type="ORF">IAA61_02610</name>
</gene>
<dbReference type="PRINTS" id="PR00725">
    <property type="entry name" value="DADACBPTASE1"/>
</dbReference>